<protein>
    <submittedName>
        <fullName evidence="1">Uncharacterized protein</fullName>
    </submittedName>
</protein>
<dbReference type="PANTHER" id="PTHR42924">
    <property type="entry name" value="EXONUCLEASE"/>
    <property type="match status" value="1"/>
</dbReference>
<comment type="caution">
    <text evidence="1">The sequence shown here is derived from an EMBL/GenBank/DDBJ whole genome shotgun (WGS) entry which is preliminary data.</text>
</comment>
<dbReference type="EMBL" id="PFED01000130">
    <property type="protein sequence ID" value="PJE62769.1"/>
    <property type="molecule type" value="Genomic_DNA"/>
</dbReference>
<organism evidence="1 2">
    <name type="scientific">Candidatus Roizmanbacteria bacterium CG10_big_fil_rev_8_21_14_0_10_39_6</name>
    <dbReference type="NCBI Taxonomy" id="1974853"/>
    <lineage>
        <taxon>Bacteria</taxon>
        <taxon>Candidatus Roizmaniibacteriota</taxon>
    </lineage>
</organism>
<dbReference type="GO" id="GO:0035312">
    <property type="term" value="F:5'-3' DNA exonuclease activity"/>
    <property type="evidence" value="ECO:0007669"/>
    <property type="project" value="TreeGrafter"/>
</dbReference>
<dbReference type="PANTHER" id="PTHR42924:SF3">
    <property type="entry name" value="POLYMERASE_HISTIDINOL PHOSPHATASE N-TERMINAL DOMAIN-CONTAINING PROTEIN"/>
    <property type="match status" value="1"/>
</dbReference>
<dbReference type="GO" id="GO:0004534">
    <property type="term" value="F:5'-3' RNA exonuclease activity"/>
    <property type="evidence" value="ECO:0007669"/>
    <property type="project" value="TreeGrafter"/>
</dbReference>
<gene>
    <name evidence="1" type="ORF">COU88_03250</name>
</gene>
<dbReference type="InterPro" id="IPR016195">
    <property type="entry name" value="Pol/histidinol_Pase-like"/>
</dbReference>
<proteinExistence type="predicted"/>
<dbReference type="InterPro" id="IPR052018">
    <property type="entry name" value="PHP_domain"/>
</dbReference>
<dbReference type="AlphaFoldDB" id="A0A2M8KSA5"/>
<name>A0A2M8KSA5_9BACT</name>
<reference evidence="2" key="1">
    <citation type="submission" date="2017-09" db="EMBL/GenBank/DDBJ databases">
        <title>Depth-based differentiation of microbial function through sediment-hosted aquifers and enrichment of novel symbionts in the deep terrestrial subsurface.</title>
        <authorList>
            <person name="Probst A.J."/>
            <person name="Ladd B."/>
            <person name="Jarett J.K."/>
            <person name="Geller-Mcgrath D.E."/>
            <person name="Sieber C.M.K."/>
            <person name="Emerson J.B."/>
            <person name="Anantharaman K."/>
            <person name="Thomas B.C."/>
            <person name="Malmstrom R."/>
            <person name="Stieglmeier M."/>
            <person name="Klingl A."/>
            <person name="Woyke T."/>
            <person name="Ryan C.M."/>
            <person name="Banfield J.F."/>
        </authorList>
    </citation>
    <scope>NUCLEOTIDE SEQUENCE [LARGE SCALE GENOMIC DNA]</scope>
</reference>
<dbReference type="Gene3D" id="3.20.20.140">
    <property type="entry name" value="Metal-dependent hydrolases"/>
    <property type="match status" value="1"/>
</dbReference>
<sequence length="231" mass="25972">MKLMYEVTKQYKAELHLHSLHSGKKDIFLGTNVTVENIARTCKTKNIHIFSITDHDNTDSYEEAQYFARKFGLVFIPGCEVSTTGGDVLAYGISKPIKEGLSVREVLHSIHEQGGVATAPHPFQLPMGCTYALWTEDFDAVEVYNAYAMGNTTTRWANHLLARKPEVAGSDAHYLDEIGLVYTFFPTWVKDMKTFKKAIQTNDIAIGGKGIGIIRAFVRRMKEGTYKRNSQ</sequence>
<accession>A0A2M8KSA5</accession>
<dbReference type="Proteomes" id="UP000229554">
    <property type="component" value="Unassembled WGS sequence"/>
</dbReference>
<evidence type="ECO:0000313" key="1">
    <source>
        <dbReference type="EMBL" id="PJE62769.1"/>
    </source>
</evidence>
<evidence type="ECO:0000313" key="2">
    <source>
        <dbReference type="Proteomes" id="UP000229554"/>
    </source>
</evidence>
<dbReference type="SUPFAM" id="SSF89550">
    <property type="entry name" value="PHP domain-like"/>
    <property type="match status" value="1"/>
</dbReference>
<dbReference type="Pfam" id="PF13263">
    <property type="entry name" value="PHP_C"/>
    <property type="match status" value="1"/>
</dbReference>